<dbReference type="eggNOG" id="COG1960">
    <property type="taxonomic scope" value="Bacteria"/>
</dbReference>
<comment type="caution">
    <text evidence="7">The sequence shown here is derived from an EMBL/GenBank/DDBJ whole genome shotgun (WGS) entry which is preliminary data.</text>
</comment>
<dbReference type="EMBL" id="AGFM01000056">
    <property type="protein sequence ID" value="EHJ59505.1"/>
    <property type="molecule type" value="Genomic_DNA"/>
</dbReference>
<keyword evidence="3" id="KW-0285">Flavoprotein</keyword>
<evidence type="ECO:0000256" key="2">
    <source>
        <dbReference type="ARBA" id="ARBA00009347"/>
    </source>
</evidence>
<dbReference type="PANTHER" id="PTHR48083">
    <property type="entry name" value="MEDIUM-CHAIN SPECIFIC ACYL-COA DEHYDROGENASE, MITOCHONDRIAL-RELATED"/>
    <property type="match status" value="1"/>
</dbReference>
<dbReference type="InterPro" id="IPR006089">
    <property type="entry name" value="Acyl-CoA_DH_CS"/>
</dbReference>
<keyword evidence="5" id="KW-0560">Oxidoreductase</keyword>
<evidence type="ECO:0000256" key="3">
    <source>
        <dbReference type="ARBA" id="ARBA00022630"/>
    </source>
</evidence>
<reference evidence="7 8" key="1">
    <citation type="journal article" date="2012" name="J. Bacteriol.">
        <title>Genome sequence of benzo(a)pyrene-degrading bacterium Novosphingobium pentaromativorans US6-1.</title>
        <authorList>
            <person name="Luo Y.R."/>
            <person name="Kang S.G."/>
            <person name="Kim S.J."/>
            <person name="Kim M.R."/>
            <person name="Li N."/>
            <person name="Lee J.H."/>
            <person name="Kwon K.K."/>
        </authorList>
    </citation>
    <scope>NUCLEOTIDE SEQUENCE [LARGE SCALE GENOMIC DNA]</scope>
    <source>
        <strain evidence="7 8">US6-1</strain>
    </source>
</reference>
<dbReference type="RefSeq" id="WP_007014441.1">
    <property type="nucleotide sequence ID" value="NZ_AGFM01000056.1"/>
</dbReference>
<dbReference type="Gene3D" id="1.20.140.10">
    <property type="entry name" value="Butyryl-CoA Dehydrogenase, subunit A, domain 3"/>
    <property type="match status" value="1"/>
</dbReference>
<dbReference type="PATRIC" id="fig|1088721.3.peg.3487"/>
<comment type="cofactor">
    <cofactor evidence="1">
        <name>FAD</name>
        <dbReference type="ChEBI" id="CHEBI:57692"/>
    </cofactor>
</comment>
<dbReference type="FunFam" id="1.20.140.10:FF:000001">
    <property type="entry name" value="Acyl-CoA dehydrogenase"/>
    <property type="match status" value="1"/>
</dbReference>
<evidence type="ECO:0000313" key="7">
    <source>
        <dbReference type="EMBL" id="EHJ59505.1"/>
    </source>
</evidence>
<dbReference type="AlphaFoldDB" id="G6EGR2"/>
<keyword evidence="4" id="KW-0274">FAD</keyword>
<sequence>MVEADRAGFSRGKKLKKIGLKAQDTAEIFLEDVRVPASNLIGEENRGFYQMMKELAQERLVQAVRGQTILETAIEWTKDYVRERPLFGRTVADFQNTRFKLAEMHAQASVMRVYVDRCIAAHMAGELDATEAAIAKMTCVELQGKVLDECLQLHGGWGYIWEYPIARAYADARIARIAGGSIEVMKQIISNSILPKDKRS</sequence>
<evidence type="ECO:0000259" key="6">
    <source>
        <dbReference type="Pfam" id="PF00441"/>
    </source>
</evidence>
<dbReference type="GO" id="GO:0003995">
    <property type="term" value="F:acyl-CoA dehydrogenase activity"/>
    <property type="evidence" value="ECO:0007669"/>
    <property type="project" value="InterPro"/>
</dbReference>
<keyword evidence="8" id="KW-1185">Reference proteome</keyword>
<evidence type="ECO:0000256" key="1">
    <source>
        <dbReference type="ARBA" id="ARBA00001974"/>
    </source>
</evidence>
<protein>
    <submittedName>
        <fullName evidence="7">Acyl-CoA dehydrogenase</fullName>
    </submittedName>
</protein>
<dbReference type="PANTHER" id="PTHR48083:SF20">
    <property type="entry name" value="LONG-CHAIN SPECIFIC ACYL-COA DEHYDROGENASE, MITOCHONDRIAL"/>
    <property type="match status" value="1"/>
</dbReference>
<dbReference type="InterPro" id="IPR050741">
    <property type="entry name" value="Acyl-CoA_dehydrogenase"/>
</dbReference>
<dbReference type="PROSITE" id="PS00073">
    <property type="entry name" value="ACYL_COA_DH_2"/>
    <property type="match status" value="1"/>
</dbReference>
<dbReference type="InterPro" id="IPR009100">
    <property type="entry name" value="AcylCoA_DH/oxidase_NM_dom_sf"/>
</dbReference>
<dbReference type="Gene3D" id="2.40.110.10">
    <property type="entry name" value="Butyryl-CoA Dehydrogenase, subunit A, domain 2"/>
    <property type="match status" value="1"/>
</dbReference>
<evidence type="ECO:0000256" key="4">
    <source>
        <dbReference type="ARBA" id="ARBA00022827"/>
    </source>
</evidence>
<dbReference type="SUPFAM" id="SSF47203">
    <property type="entry name" value="Acyl-CoA dehydrogenase C-terminal domain-like"/>
    <property type="match status" value="1"/>
</dbReference>
<organism evidence="7 8">
    <name type="scientific">Novosphingobium pentaromativorans US6-1</name>
    <dbReference type="NCBI Taxonomy" id="1088721"/>
    <lineage>
        <taxon>Bacteria</taxon>
        <taxon>Pseudomonadati</taxon>
        <taxon>Pseudomonadota</taxon>
        <taxon>Alphaproteobacteria</taxon>
        <taxon>Sphingomonadales</taxon>
        <taxon>Sphingomonadaceae</taxon>
        <taxon>Novosphingobium</taxon>
    </lineage>
</organism>
<dbReference type="GO" id="GO:0050660">
    <property type="term" value="F:flavin adenine dinucleotide binding"/>
    <property type="evidence" value="ECO:0007669"/>
    <property type="project" value="TreeGrafter"/>
</dbReference>
<dbReference type="Proteomes" id="UP000004030">
    <property type="component" value="Unassembled WGS sequence"/>
</dbReference>
<dbReference type="InterPro" id="IPR009075">
    <property type="entry name" value="AcylCo_DH/oxidase_C"/>
</dbReference>
<dbReference type="InterPro" id="IPR036250">
    <property type="entry name" value="AcylCo_DH-like_C"/>
</dbReference>
<proteinExistence type="inferred from homology"/>
<gene>
    <name evidence="7" type="ORF">NSU_3533</name>
</gene>
<feature type="domain" description="Acyl-CoA dehydrogenase/oxidase C-terminal" evidence="6">
    <location>
        <begin position="45"/>
        <end position="193"/>
    </location>
</feature>
<evidence type="ECO:0000256" key="5">
    <source>
        <dbReference type="ARBA" id="ARBA00023002"/>
    </source>
</evidence>
<dbReference type="InterPro" id="IPR046373">
    <property type="entry name" value="Acyl-CoA_Oxase/DH_mid-dom_sf"/>
</dbReference>
<accession>G6EGR2</accession>
<name>G6EGR2_9SPHN</name>
<dbReference type="SUPFAM" id="SSF56645">
    <property type="entry name" value="Acyl-CoA dehydrogenase NM domain-like"/>
    <property type="match status" value="1"/>
</dbReference>
<dbReference type="Pfam" id="PF00441">
    <property type="entry name" value="Acyl-CoA_dh_1"/>
    <property type="match status" value="1"/>
</dbReference>
<comment type="similarity">
    <text evidence="2">Belongs to the acyl-CoA dehydrogenase family.</text>
</comment>
<dbReference type="GO" id="GO:0033539">
    <property type="term" value="P:fatty acid beta-oxidation using acyl-CoA dehydrogenase"/>
    <property type="evidence" value="ECO:0007669"/>
    <property type="project" value="TreeGrafter"/>
</dbReference>
<evidence type="ECO:0000313" key="8">
    <source>
        <dbReference type="Proteomes" id="UP000004030"/>
    </source>
</evidence>
<dbReference type="GO" id="GO:0005737">
    <property type="term" value="C:cytoplasm"/>
    <property type="evidence" value="ECO:0007669"/>
    <property type="project" value="TreeGrafter"/>
</dbReference>